<dbReference type="Gene3D" id="1.20.1250.20">
    <property type="entry name" value="MFS general substrate transporter like domains"/>
    <property type="match status" value="1"/>
</dbReference>
<dbReference type="SUPFAM" id="SSF103473">
    <property type="entry name" value="MFS general substrate transporter"/>
    <property type="match status" value="1"/>
</dbReference>
<keyword evidence="2 5" id="KW-0812">Transmembrane</keyword>
<dbReference type="GO" id="GO:0016020">
    <property type="term" value="C:membrane"/>
    <property type="evidence" value="ECO:0007669"/>
    <property type="project" value="UniProtKB-SubCell"/>
</dbReference>
<dbReference type="PROSITE" id="PS50850">
    <property type="entry name" value="MFS"/>
    <property type="match status" value="1"/>
</dbReference>
<feature type="transmembrane region" description="Helical" evidence="5">
    <location>
        <begin position="50"/>
        <end position="70"/>
    </location>
</feature>
<proteinExistence type="predicted"/>
<dbReference type="AlphaFoldDB" id="A0AAV4DL77"/>
<dbReference type="Proteomes" id="UP000735302">
    <property type="component" value="Unassembled WGS sequence"/>
</dbReference>
<evidence type="ECO:0000259" key="6">
    <source>
        <dbReference type="PROSITE" id="PS50850"/>
    </source>
</evidence>
<dbReference type="EMBL" id="BLXT01007982">
    <property type="protein sequence ID" value="GFO44626.1"/>
    <property type="molecule type" value="Genomic_DNA"/>
</dbReference>
<dbReference type="PROSITE" id="PS00216">
    <property type="entry name" value="SUGAR_TRANSPORT_1"/>
    <property type="match status" value="1"/>
</dbReference>
<dbReference type="Pfam" id="PF00083">
    <property type="entry name" value="Sugar_tr"/>
    <property type="match status" value="1"/>
</dbReference>
<protein>
    <submittedName>
        <fullName evidence="7">Solute carrier family 22 member 7</fullName>
    </submittedName>
</protein>
<organism evidence="7 8">
    <name type="scientific">Plakobranchus ocellatus</name>
    <dbReference type="NCBI Taxonomy" id="259542"/>
    <lineage>
        <taxon>Eukaryota</taxon>
        <taxon>Metazoa</taxon>
        <taxon>Spiralia</taxon>
        <taxon>Lophotrochozoa</taxon>
        <taxon>Mollusca</taxon>
        <taxon>Gastropoda</taxon>
        <taxon>Heterobranchia</taxon>
        <taxon>Euthyneura</taxon>
        <taxon>Panpulmonata</taxon>
        <taxon>Sacoglossa</taxon>
        <taxon>Placobranchoidea</taxon>
        <taxon>Plakobranchidae</taxon>
        <taxon>Plakobranchus</taxon>
    </lineage>
</organism>
<feature type="transmembrane region" description="Helical" evidence="5">
    <location>
        <begin position="20"/>
        <end position="44"/>
    </location>
</feature>
<evidence type="ECO:0000313" key="7">
    <source>
        <dbReference type="EMBL" id="GFO44626.1"/>
    </source>
</evidence>
<dbReference type="InterPro" id="IPR036259">
    <property type="entry name" value="MFS_trans_sf"/>
</dbReference>
<feature type="domain" description="Major facilitator superfamily (MFS) profile" evidence="6">
    <location>
        <begin position="1"/>
        <end position="198"/>
    </location>
</feature>
<keyword evidence="4 5" id="KW-0472">Membrane</keyword>
<reference evidence="7 8" key="1">
    <citation type="journal article" date="2021" name="Elife">
        <title>Chloroplast acquisition without the gene transfer in kleptoplastic sea slugs, Plakobranchus ocellatus.</title>
        <authorList>
            <person name="Maeda T."/>
            <person name="Takahashi S."/>
            <person name="Yoshida T."/>
            <person name="Shimamura S."/>
            <person name="Takaki Y."/>
            <person name="Nagai Y."/>
            <person name="Toyoda A."/>
            <person name="Suzuki Y."/>
            <person name="Arimoto A."/>
            <person name="Ishii H."/>
            <person name="Satoh N."/>
            <person name="Nishiyama T."/>
            <person name="Hasebe M."/>
            <person name="Maruyama T."/>
            <person name="Minagawa J."/>
            <person name="Obokata J."/>
            <person name="Shigenobu S."/>
        </authorList>
    </citation>
    <scope>NUCLEOTIDE SEQUENCE [LARGE SCALE GENOMIC DNA]</scope>
</reference>
<evidence type="ECO:0000256" key="1">
    <source>
        <dbReference type="ARBA" id="ARBA00004141"/>
    </source>
</evidence>
<evidence type="ECO:0000256" key="3">
    <source>
        <dbReference type="ARBA" id="ARBA00022989"/>
    </source>
</evidence>
<comment type="caution">
    <text evidence="7">The sequence shown here is derived from an EMBL/GenBank/DDBJ whole genome shotgun (WGS) entry which is preliminary data.</text>
</comment>
<name>A0AAV4DL77_9GAST</name>
<evidence type="ECO:0000256" key="4">
    <source>
        <dbReference type="ARBA" id="ARBA00023136"/>
    </source>
</evidence>
<sequence>MIVGAGLGSMVADMYGRRRLLFTSLAAMLTLHCLVAVSISWLMFVVLRALAVGFAGATLVVSFVLVIEFLGPDWRDACTCSCLWVLGAILMSVQTLITVHWRWLALLSGGICLPLVGAFFTSTESVRWLQCQQRFPEAENGLREVVSVNAATVTNIMQLLDHSRACIVNNMHYKRYTFLDLFHSLASTRWTLALIYTG</sequence>
<dbReference type="InterPro" id="IPR005829">
    <property type="entry name" value="Sugar_transporter_CS"/>
</dbReference>
<evidence type="ECO:0000313" key="8">
    <source>
        <dbReference type="Proteomes" id="UP000735302"/>
    </source>
</evidence>
<keyword evidence="3 5" id="KW-1133">Transmembrane helix</keyword>
<evidence type="ECO:0000256" key="5">
    <source>
        <dbReference type="SAM" id="Phobius"/>
    </source>
</evidence>
<feature type="transmembrane region" description="Helical" evidence="5">
    <location>
        <begin position="77"/>
        <end position="97"/>
    </location>
</feature>
<keyword evidence="8" id="KW-1185">Reference proteome</keyword>
<dbReference type="InterPro" id="IPR020846">
    <property type="entry name" value="MFS_dom"/>
</dbReference>
<evidence type="ECO:0000256" key="2">
    <source>
        <dbReference type="ARBA" id="ARBA00022692"/>
    </source>
</evidence>
<dbReference type="InterPro" id="IPR005828">
    <property type="entry name" value="MFS_sugar_transport-like"/>
</dbReference>
<gene>
    <name evidence="7" type="ORF">PoB_007113100</name>
</gene>
<dbReference type="PANTHER" id="PTHR24064">
    <property type="entry name" value="SOLUTE CARRIER FAMILY 22 MEMBER"/>
    <property type="match status" value="1"/>
</dbReference>
<accession>A0AAV4DL77</accession>
<comment type="subcellular location">
    <subcellularLocation>
        <location evidence="1">Membrane</location>
        <topology evidence="1">Multi-pass membrane protein</topology>
    </subcellularLocation>
</comment>
<dbReference type="GO" id="GO:0022857">
    <property type="term" value="F:transmembrane transporter activity"/>
    <property type="evidence" value="ECO:0007669"/>
    <property type="project" value="InterPro"/>
</dbReference>